<comment type="caution">
    <text evidence="11">The sequence shown here is derived from an EMBL/GenBank/DDBJ whole genome shotgun (WGS) entry which is preliminary data.</text>
</comment>
<feature type="domain" description="PhoU" evidence="10">
    <location>
        <begin position="125"/>
        <end position="210"/>
    </location>
</feature>
<evidence type="ECO:0000256" key="9">
    <source>
        <dbReference type="SAM" id="MobiDB-lite"/>
    </source>
</evidence>
<dbReference type="EMBL" id="MCGG01000021">
    <property type="protein sequence ID" value="OEJ67645.1"/>
    <property type="molecule type" value="Genomic_DNA"/>
</dbReference>
<evidence type="ECO:0000256" key="2">
    <source>
        <dbReference type="ARBA" id="ARBA00008107"/>
    </source>
</evidence>
<evidence type="ECO:0000256" key="5">
    <source>
        <dbReference type="ARBA" id="ARBA00022490"/>
    </source>
</evidence>
<comment type="function">
    <text evidence="7 8">Plays a role in the regulation of phosphate uptake.</text>
</comment>
<reference evidence="12" key="1">
    <citation type="submission" date="2016-07" db="EMBL/GenBank/DDBJ databases">
        <authorList>
            <person name="Florea S."/>
            <person name="Webb J.S."/>
            <person name="Jaromczyk J."/>
            <person name="Schardl C.L."/>
        </authorList>
    </citation>
    <scope>NUCLEOTIDE SEQUENCE [LARGE SCALE GENOMIC DNA]</scope>
    <source>
        <strain evidence="12">MV-1</strain>
    </source>
</reference>
<feature type="domain" description="PhoU" evidence="10">
    <location>
        <begin position="21"/>
        <end position="109"/>
    </location>
</feature>
<dbReference type="InterPro" id="IPR026022">
    <property type="entry name" value="PhoU_dom"/>
</dbReference>
<keyword evidence="6 8" id="KW-0592">Phosphate transport</keyword>
<dbReference type="Gene3D" id="1.20.58.220">
    <property type="entry name" value="Phosphate transport system protein phou homolog 2, domain 2"/>
    <property type="match status" value="2"/>
</dbReference>
<evidence type="ECO:0000259" key="10">
    <source>
        <dbReference type="Pfam" id="PF01895"/>
    </source>
</evidence>
<sequence>MEHEHIVSSFDEDLGRLDSIIAEMGGLAERQLADAVDALSRRDVALAKKVIESDKQIDLLEEEIDNFTIRVLALRQPMAEDLRAVVVALKMASNLERIGDYAKNVAKRTLTLSAMEPVGNATQTIQRMARQVQSMIKNVLDAYGAHDLAKADDVRMRDEEVDLMHTSLFRELLTYMLEDPRNITACTHLLFVAKNVERIGDHVTSIAENVHFLVSGDKPADERPKNDLSSQTIVE</sequence>
<dbReference type="RefSeq" id="WP_069957797.1">
    <property type="nucleotide sequence ID" value="NZ_MCGG01000021.1"/>
</dbReference>
<evidence type="ECO:0000313" key="11">
    <source>
        <dbReference type="EMBL" id="OEJ67645.1"/>
    </source>
</evidence>
<accession>A0A1E5Q8G0</accession>
<dbReference type="PIRSF" id="PIRSF003107">
    <property type="entry name" value="PhoU"/>
    <property type="match status" value="1"/>
</dbReference>
<dbReference type="GO" id="GO:0045936">
    <property type="term" value="P:negative regulation of phosphate metabolic process"/>
    <property type="evidence" value="ECO:0007669"/>
    <property type="project" value="InterPro"/>
</dbReference>
<dbReference type="InterPro" id="IPR028366">
    <property type="entry name" value="PhoU"/>
</dbReference>
<proteinExistence type="inferred from homology"/>
<gene>
    <name evidence="11" type="ORF">BEN30_09090</name>
</gene>
<dbReference type="Pfam" id="PF01895">
    <property type="entry name" value="PhoU"/>
    <property type="match status" value="2"/>
</dbReference>
<dbReference type="Proteomes" id="UP000095347">
    <property type="component" value="Unassembled WGS sequence"/>
</dbReference>
<dbReference type="OrthoDB" id="9814256at2"/>
<comment type="subunit">
    <text evidence="3 8">Homodimer.</text>
</comment>
<dbReference type="GO" id="GO:0005737">
    <property type="term" value="C:cytoplasm"/>
    <property type="evidence" value="ECO:0007669"/>
    <property type="project" value="UniProtKB-SubCell"/>
</dbReference>
<organism evidence="11 12">
    <name type="scientific">Magnetovibrio blakemorei</name>
    <dbReference type="NCBI Taxonomy" id="28181"/>
    <lineage>
        <taxon>Bacteria</taxon>
        <taxon>Pseudomonadati</taxon>
        <taxon>Pseudomonadota</taxon>
        <taxon>Alphaproteobacteria</taxon>
        <taxon>Rhodospirillales</taxon>
        <taxon>Magnetovibrionaceae</taxon>
        <taxon>Magnetovibrio</taxon>
    </lineage>
</organism>
<keyword evidence="4 8" id="KW-0813">Transport</keyword>
<evidence type="ECO:0000256" key="3">
    <source>
        <dbReference type="ARBA" id="ARBA00011738"/>
    </source>
</evidence>
<keyword evidence="12" id="KW-1185">Reference proteome</keyword>
<feature type="region of interest" description="Disordered" evidence="9">
    <location>
        <begin position="216"/>
        <end position="235"/>
    </location>
</feature>
<comment type="similarity">
    <text evidence="2 8">Belongs to the PhoU family.</text>
</comment>
<evidence type="ECO:0000256" key="8">
    <source>
        <dbReference type="PIRNR" id="PIRNR003107"/>
    </source>
</evidence>
<evidence type="ECO:0000313" key="12">
    <source>
        <dbReference type="Proteomes" id="UP000095347"/>
    </source>
</evidence>
<dbReference type="AlphaFoldDB" id="A0A1E5Q8G0"/>
<dbReference type="FunFam" id="1.20.58.220:FF:000004">
    <property type="entry name" value="Phosphate-specific transport system accessory protein PhoU"/>
    <property type="match status" value="1"/>
</dbReference>
<protein>
    <recommendedName>
        <fullName evidence="8">Phosphate-specific transport system accessory protein PhoU</fullName>
    </recommendedName>
</protein>
<dbReference type="GO" id="GO:0006817">
    <property type="term" value="P:phosphate ion transport"/>
    <property type="evidence" value="ECO:0007669"/>
    <property type="project" value="UniProtKB-KW"/>
</dbReference>
<comment type="subcellular location">
    <subcellularLocation>
        <location evidence="1 8">Cytoplasm</location>
    </subcellularLocation>
</comment>
<dbReference type="STRING" id="28181.BEN30_09090"/>
<name>A0A1E5Q8G0_9PROT</name>
<dbReference type="PANTHER" id="PTHR42930:SF3">
    <property type="entry name" value="PHOSPHATE-SPECIFIC TRANSPORT SYSTEM ACCESSORY PROTEIN PHOU"/>
    <property type="match status" value="1"/>
</dbReference>
<dbReference type="SUPFAM" id="SSF109755">
    <property type="entry name" value="PhoU-like"/>
    <property type="match status" value="1"/>
</dbReference>
<dbReference type="PANTHER" id="PTHR42930">
    <property type="entry name" value="PHOSPHATE-SPECIFIC TRANSPORT SYSTEM ACCESSORY PROTEIN PHOU"/>
    <property type="match status" value="1"/>
</dbReference>
<evidence type="ECO:0000256" key="6">
    <source>
        <dbReference type="ARBA" id="ARBA00022592"/>
    </source>
</evidence>
<dbReference type="InterPro" id="IPR038078">
    <property type="entry name" value="PhoU-like_sf"/>
</dbReference>
<evidence type="ECO:0000256" key="1">
    <source>
        <dbReference type="ARBA" id="ARBA00004496"/>
    </source>
</evidence>
<dbReference type="GO" id="GO:0030643">
    <property type="term" value="P:intracellular phosphate ion homeostasis"/>
    <property type="evidence" value="ECO:0007669"/>
    <property type="project" value="InterPro"/>
</dbReference>
<dbReference type="NCBIfam" id="TIGR02135">
    <property type="entry name" value="phoU_full"/>
    <property type="match status" value="1"/>
</dbReference>
<keyword evidence="5 8" id="KW-0963">Cytoplasm</keyword>
<evidence type="ECO:0000256" key="7">
    <source>
        <dbReference type="ARBA" id="ARBA00056181"/>
    </source>
</evidence>
<evidence type="ECO:0000256" key="4">
    <source>
        <dbReference type="ARBA" id="ARBA00022448"/>
    </source>
</evidence>